<sequence length="184" mass="20641">MDTRLMDHEYGYGLVSRFFHWAMFALLLWQVTSAALHYLLDEAAITDFFFGFHYSIGVLVLSLTALRGVWGLINLSRRPSHAGGLHRIAALGHVAMYLLLIAVPVIAIIRAYGSTRPFSALGVQIFSGMETEIEWMTNLGGEWHGFLGWTLFALIAGHIAMAFVHTYAWKEPLIARMTKGSELR</sequence>
<comment type="cofactor">
    <cofactor evidence="1">
        <name>heme b</name>
        <dbReference type="ChEBI" id="CHEBI:60344"/>
    </cofactor>
</comment>
<keyword evidence="16" id="KW-1185">Reference proteome</keyword>
<name>A0A423PSD3_9GAMM</name>
<evidence type="ECO:0000256" key="11">
    <source>
        <dbReference type="ARBA" id="ARBA00023136"/>
    </source>
</evidence>
<keyword evidence="5" id="KW-0349">Heme</keyword>
<keyword evidence="8" id="KW-0249">Electron transport</keyword>
<dbReference type="AlphaFoldDB" id="A0A423PSD3"/>
<dbReference type="GO" id="GO:0020037">
    <property type="term" value="F:heme binding"/>
    <property type="evidence" value="ECO:0007669"/>
    <property type="project" value="TreeGrafter"/>
</dbReference>
<protein>
    <submittedName>
        <fullName evidence="15">Cytochrome B561</fullName>
    </submittedName>
</protein>
<dbReference type="Pfam" id="PF01292">
    <property type="entry name" value="Ni_hydr_CYTB"/>
    <property type="match status" value="1"/>
</dbReference>
<dbReference type="GO" id="GO:0022904">
    <property type="term" value="P:respiratory electron transport chain"/>
    <property type="evidence" value="ECO:0007669"/>
    <property type="project" value="InterPro"/>
</dbReference>
<evidence type="ECO:0000313" key="16">
    <source>
        <dbReference type="Proteomes" id="UP000283993"/>
    </source>
</evidence>
<gene>
    <name evidence="15" type="ORF">SAOR_05725</name>
</gene>
<feature type="transmembrane region" description="Helical" evidence="13">
    <location>
        <begin position="52"/>
        <end position="73"/>
    </location>
</feature>
<evidence type="ECO:0000256" key="2">
    <source>
        <dbReference type="ARBA" id="ARBA00004651"/>
    </source>
</evidence>
<evidence type="ECO:0000256" key="5">
    <source>
        <dbReference type="ARBA" id="ARBA00022617"/>
    </source>
</evidence>
<dbReference type="PANTHER" id="PTHR30529:SF1">
    <property type="entry name" value="CYTOCHROME B561 HOMOLOG 2"/>
    <property type="match status" value="1"/>
</dbReference>
<evidence type="ECO:0000256" key="10">
    <source>
        <dbReference type="ARBA" id="ARBA00023004"/>
    </source>
</evidence>
<evidence type="ECO:0000256" key="12">
    <source>
        <dbReference type="ARBA" id="ARBA00037975"/>
    </source>
</evidence>
<evidence type="ECO:0000256" key="4">
    <source>
        <dbReference type="ARBA" id="ARBA00022475"/>
    </source>
</evidence>
<comment type="similarity">
    <text evidence="12">Belongs to the cytochrome b561 family.</text>
</comment>
<keyword evidence="4" id="KW-1003">Cell membrane</keyword>
<dbReference type="InterPro" id="IPR052168">
    <property type="entry name" value="Cytochrome_b561_oxidase"/>
</dbReference>
<evidence type="ECO:0000256" key="1">
    <source>
        <dbReference type="ARBA" id="ARBA00001970"/>
    </source>
</evidence>
<feature type="transmembrane region" description="Helical" evidence="13">
    <location>
        <begin position="21"/>
        <end position="40"/>
    </location>
</feature>
<dbReference type="PANTHER" id="PTHR30529">
    <property type="entry name" value="CYTOCHROME B561"/>
    <property type="match status" value="1"/>
</dbReference>
<evidence type="ECO:0000313" key="15">
    <source>
        <dbReference type="EMBL" id="ROO28478.1"/>
    </source>
</evidence>
<feature type="transmembrane region" description="Helical" evidence="13">
    <location>
        <begin position="94"/>
        <end position="113"/>
    </location>
</feature>
<evidence type="ECO:0000256" key="6">
    <source>
        <dbReference type="ARBA" id="ARBA00022692"/>
    </source>
</evidence>
<evidence type="ECO:0000256" key="13">
    <source>
        <dbReference type="SAM" id="Phobius"/>
    </source>
</evidence>
<accession>A0A423PSD3</accession>
<dbReference type="Proteomes" id="UP000283993">
    <property type="component" value="Unassembled WGS sequence"/>
</dbReference>
<comment type="subcellular location">
    <subcellularLocation>
        <location evidence="2">Cell membrane</location>
        <topology evidence="2">Multi-pass membrane protein</topology>
    </subcellularLocation>
</comment>
<keyword evidence="7" id="KW-0479">Metal-binding</keyword>
<keyword evidence="6 13" id="KW-0812">Transmembrane</keyword>
<dbReference type="EMBL" id="AYKH01000009">
    <property type="protein sequence ID" value="ROO28478.1"/>
    <property type="molecule type" value="Genomic_DNA"/>
</dbReference>
<keyword evidence="11 13" id="KW-0472">Membrane</keyword>
<feature type="domain" description="Cytochrome b561 bacterial/Ni-hydrogenase" evidence="14">
    <location>
        <begin position="12"/>
        <end position="180"/>
    </location>
</feature>
<reference evidence="15 16" key="1">
    <citation type="submission" date="2013-10" db="EMBL/GenBank/DDBJ databases">
        <title>Salinisphaera orenii MK-B5 Genome Sequencing.</title>
        <authorList>
            <person name="Lai Q."/>
            <person name="Li C."/>
            <person name="Shao Z."/>
        </authorList>
    </citation>
    <scope>NUCLEOTIDE SEQUENCE [LARGE SCALE GENOMIC DNA]</scope>
    <source>
        <strain evidence="15 16">MK-B5</strain>
    </source>
</reference>
<dbReference type="GO" id="GO:0046872">
    <property type="term" value="F:metal ion binding"/>
    <property type="evidence" value="ECO:0007669"/>
    <property type="project" value="UniProtKB-KW"/>
</dbReference>
<dbReference type="InterPro" id="IPR016174">
    <property type="entry name" value="Di-haem_cyt_TM"/>
</dbReference>
<organism evidence="15 16">
    <name type="scientific">Salinisphaera orenii MK-B5</name>
    <dbReference type="NCBI Taxonomy" id="856730"/>
    <lineage>
        <taxon>Bacteria</taxon>
        <taxon>Pseudomonadati</taxon>
        <taxon>Pseudomonadota</taxon>
        <taxon>Gammaproteobacteria</taxon>
        <taxon>Salinisphaerales</taxon>
        <taxon>Salinisphaeraceae</taxon>
        <taxon>Salinisphaera</taxon>
    </lineage>
</organism>
<evidence type="ECO:0000256" key="8">
    <source>
        <dbReference type="ARBA" id="ARBA00022982"/>
    </source>
</evidence>
<dbReference type="InterPro" id="IPR011577">
    <property type="entry name" value="Cyt_b561_bac/Ni-Hgenase"/>
</dbReference>
<keyword evidence="10" id="KW-0408">Iron</keyword>
<dbReference type="GO" id="GO:0009055">
    <property type="term" value="F:electron transfer activity"/>
    <property type="evidence" value="ECO:0007669"/>
    <property type="project" value="InterPro"/>
</dbReference>
<comment type="caution">
    <text evidence="15">The sequence shown here is derived from an EMBL/GenBank/DDBJ whole genome shotgun (WGS) entry which is preliminary data.</text>
</comment>
<evidence type="ECO:0000256" key="9">
    <source>
        <dbReference type="ARBA" id="ARBA00022989"/>
    </source>
</evidence>
<dbReference type="GO" id="GO:0005886">
    <property type="term" value="C:plasma membrane"/>
    <property type="evidence" value="ECO:0007669"/>
    <property type="project" value="UniProtKB-SubCell"/>
</dbReference>
<evidence type="ECO:0000256" key="7">
    <source>
        <dbReference type="ARBA" id="ARBA00022723"/>
    </source>
</evidence>
<dbReference type="RefSeq" id="WP_245965404.1">
    <property type="nucleotide sequence ID" value="NZ_AYKH01000009.1"/>
</dbReference>
<dbReference type="SUPFAM" id="SSF81342">
    <property type="entry name" value="Transmembrane di-heme cytochromes"/>
    <property type="match status" value="1"/>
</dbReference>
<proteinExistence type="inferred from homology"/>
<keyword evidence="9 13" id="KW-1133">Transmembrane helix</keyword>
<keyword evidence="3" id="KW-0813">Transport</keyword>
<evidence type="ECO:0000256" key="3">
    <source>
        <dbReference type="ARBA" id="ARBA00022448"/>
    </source>
</evidence>
<feature type="transmembrane region" description="Helical" evidence="13">
    <location>
        <begin position="146"/>
        <end position="169"/>
    </location>
</feature>
<evidence type="ECO:0000259" key="14">
    <source>
        <dbReference type="Pfam" id="PF01292"/>
    </source>
</evidence>